<evidence type="ECO:0000313" key="2">
    <source>
        <dbReference type="EMBL" id="MBB5729435.1"/>
    </source>
</evidence>
<dbReference type="AlphaFoldDB" id="A0A7W9BSR7"/>
<keyword evidence="2" id="KW-0132">Cell division</keyword>
<keyword evidence="1" id="KW-0812">Transmembrane</keyword>
<organism evidence="2 3">
    <name type="scientific">Sphingomonas prati</name>
    <dbReference type="NCBI Taxonomy" id="1843237"/>
    <lineage>
        <taxon>Bacteria</taxon>
        <taxon>Pseudomonadati</taxon>
        <taxon>Pseudomonadota</taxon>
        <taxon>Alphaproteobacteria</taxon>
        <taxon>Sphingomonadales</taxon>
        <taxon>Sphingomonadaceae</taxon>
        <taxon>Sphingomonas</taxon>
    </lineage>
</organism>
<dbReference type="GO" id="GO:0051301">
    <property type="term" value="P:cell division"/>
    <property type="evidence" value="ECO:0007669"/>
    <property type="project" value="UniProtKB-KW"/>
</dbReference>
<dbReference type="OrthoDB" id="9815600at2"/>
<name>A0A7W9BSR7_9SPHN</name>
<protein>
    <submittedName>
        <fullName evidence="2">Cell division protein FtsB</fullName>
    </submittedName>
</protein>
<evidence type="ECO:0000313" key="3">
    <source>
        <dbReference type="Proteomes" id="UP000546701"/>
    </source>
</evidence>
<dbReference type="Pfam" id="PF04977">
    <property type="entry name" value="DivIC"/>
    <property type="match status" value="1"/>
</dbReference>
<dbReference type="RefSeq" id="WP_157175575.1">
    <property type="nucleotide sequence ID" value="NZ_BMJP01000001.1"/>
</dbReference>
<keyword evidence="3" id="KW-1185">Reference proteome</keyword>
<dbReference type="InterPro" id="IPR007060">
    <property type="entry name" value="FtsL/DivIC"/>
</dbReference>
<gene>
    <name evidence="2" type="ORF">FHS99_001920</name>
</gene>
<sequence length="109" mass="11956">MSRPGGAPRRSTIGLVLAAAAPAAVVLIIVYFVLAAVIGQNGLLAWGDYKTERVAREAELAKVEAERARLQHRSDLLDPRKGVDPDLADELVRSRTDQVREDEVILQNR</sequence>
<feature type="transmembrane region" description="Helical" evidence="1">
    <location>
        <begin position="12"/>
        <end position="34"/>
    </location>
</feature>
<keyword evidence="1" id="KW-1133">Transmembrane helix</keyword>
<keyword evidence="1" id="KW-0472">Membrane</keyword>
<dbReference type="Proteomes" id="UP000546701">
    <property type="component" value="Unassembled WGS sequence"/>
</dbReference>
<dbReference type="EMBL" id="JACIJR010000004">
    <property type="protein sequence ID" value="MBB5729435.1"/>
    <property type="molecule type" value="Genomic_DNA"/>
</dbReference>
<reference evidence="2 3" key="1">
    <citation type="submission" date="2020-08" db="EMBL/GenBank/DDBJ databases">
        <title>Genomic Encyclopedia of Type Strains, Phase IV (KMG-IV): sequencing the most valuable type-strain genomes for metagenomic binning, comparative biology and taxonomic classification.</title>
        <authorList>
            <person name="Goeker M."/>
        </authorList>
    </citation>
    <scope>NUCLEOTIDE SEQUENCE [LARGE SCALE GENOMIC DNA]</scope>
    <source>
        <strain evidence="2 3">DSM 103336</strain>
    </source>
</reference>
<keyword evidence="2" id="KW-0131">Cell cycle</keyword>
<evidence type="ECO:0000256" key="1">
    <source>
        <dbReference type="SAM" id="Phobius"/>
    </source>
</evidence>
<accession>A0A7W9BSR7</accession>
<comment type="caution">
    <text evidence="2">The sequence shown here is derived from an EMBL/GenBank/DDBJ whole genome shotgun (WGS) entry which is preliminary data.</text>
</comment>
<proteinExistence type="predicted"/>